<organism evidence="1 2">
    <name type="scientific">Suhomyces tanzawaensis NRRL Y-17324</name>
    <dbReference type="NCBI Taxonomy" id="984487"/>
    <lineage>
        <taxon>Eukaryota</taxon>
        <taxon>Fungi</taxon>
        <taxon>Dikarya</taxon>
        <taxon>Ascomycota</taxon>
        <taxon>Saccharomycotina</taxon>
        <taxon>Pichiomycetes</taxon>
        <taxon>Debaryomycetaceae</taxon>
        <taxon>Suhomyces</taxon>
    </lineage>
</organism>
<name>A0A1E4SP18_9ASCO</name>
<sequence>MSLVYAMDLKLHDFQILVLDKLRRSILSSLGRAIVEISCFQVCPECTAMAYEGKFTDLVLDKPKNIIDTEWDQ</sequence>
<dbReference type="RefSeq" id="XP_020066385.1">
    <property type="nucleotide sequence ID" value="XM_020207431.1"/>
</dbReference>
<reference evidence="2" key="1">
    <citation type="submission" date="2016-05" db="EMBL/GenBank/DDBJ databases">
        <title>Comparative genomics of biotechnologically important yeasts.</title>
        <authorList>
            <consortium name="DOE Joint Genome Institute"/>
            <person name="Riley R."/>
            <person name="Haridas S."/>
            <person name="Wolfe K.H."/>
            <person name="Lopes M.R."/>
            <person name="Hittinger C.T."/>
            <person name="Goker M."/>
            <person name="Salamov A."/>
            <person name="Wisecaver J."/>
            <person name="Long T.M."/>
            <person name="Aerts A.L."/>
            <person name="Barry K."/>
            <person name="Choi C."/>
            <person name="Clum A."/>
            <person name="Coughlan A.Y."/>
            <person name="Deshpande S."/>
            <person name="Douglass A.P."/>
            <person name="Hanson S.J."/>
            <person name="Klenk H.-P."/>
            <person name="Labutti K."/>
            <person name="Lapidus A."/>
            <person name="Lindquist E."/>
            <person name="Lipzen A."/>
            <person name="Meier-Kolthoff J.P."/>
            <person name="Ohm R.A."/>
            <person name="Otillar R.P."/>
            <person name="Pangilinan J."/>
            <person name="Peng Y."/>
            <person name="Rokas A."/>
            <person name="Rosa C.A."/>
            <person name="Scheuner C."/>
            <person name="Sibirny A.A."/>
            <person name="Slot J.C."/>
            <person name="Stielow J.B."/>
            <person name="Sun H."/>
            <person name="Kurtzman C.P."/>
            <person name="Blackwell M."/>
            <person name="Grigoriev I.V."/>
            <person name="Jeffries T.W."/>
        </authorList>
    </citation>
    <scope>NUCLEOTIDE SEQUENCE [LARGE SCALE GENOMIC DNA]</scope>
    <source>
        <strain evidence="2">NRRL Y-17324</strain>
    </source>
</reference>
<evidence type="ECO:0000313" key="1">
    <source>
        <dbReference type="EMBL" id="ODV81263.1"/>
    </source>
</evidence>
<accession>A0A1E4SP18</accession>
<protein>
    <submittedName>
        <fullName evidence="1">Uncharacterized protein</fullName>
    </submittedName>
</protein>
<proteinExistence type="predicted"/>
<gene>
    <name evidence="1" type="ORF">CANTADRAFT_25461</name>
</gene>
<dbReference type="EMBL" id="KV453910">
    <property type="protein sequence ID" value="ODV81263.1"/>
    <property type="molecule type" value="Genomic_DNA"/>
</dbReference>
<evidence type="ECO:0000313" key="2">
    <source>
        <dbReference type="Proteomes" id="UP000094285"/>
    </source>
</evidence>
<dbReference type="GeneID" id="30981568"/>
<dbReference type="AlphaFoldDB" id="A0A1E4SP18"/>
<keyword evidence="2" id="KW-1185">Reference proteome</keyword>
<dbReference type="Proteomes" id="UP000094285">
    <property type="component" value="Unassembled WGS sequence"/>
</dbReference>